<dbReference type="AlphaFoldDB" id="A0A9N8VLM1"/>
<evidence type="ECO:0000256" key="2">
    <source>
        <dbReference type="SAM" id="MobiDB-lite"/>
    </source>
</evidence>
<gene>
    <name evidence="3" type="ORF">CPELLU_LOCUS346</name>
</gene>
<comment type="caution">
    <text evidence="3">The sequence shown here is derived from an EMBL/GenBank/DDBJ whole genome shotgun (WGS) entry which is preliminary data.</text>
</comment>
<dbReference type="EMBL" id="CAJVQA010000088">
    <property type="protein sequence ID" value="CAG8455092.1"/>
    <property type="molecule type" value="Genomic_DNA"/>
</dbReference>
<evidence type="ECO:0000313" key="3">
    <source>
        <dbReference type="EMBL" id="CAG8455092.1"/>
    </source>
</evidence>
<feature type="coiled-coil region" evidence="1">
    <location>
        <begin position="112"/>
        <end position="209"/>
    </location>
</feature>
<keyword evidence="4" id="KW-1185">Reference proteome</keyword>
<evidence type="ECO:0000256" key="1">
    <source>
        <dbReference type="SAM" id="Coils"/>
    </source>
</evidence>
<dbReference type="OrthoDB" id="2418158at2759"/>
<protein>
    <submittedName>
        <fullName evidence="3">8473_t:CDS:1</fullName>
    </submittedName>
</protein>
<proteinExistence type="predicted"/>
<name>A0A9N8VLM1_9GLOM</name>
<sequence>MSRIHTLSDISEGNKLGDLLSNRYPPSRTKLENLLNQANHDHEIAIECGNRLAYKCSILDKNNKHMQQDLNRSNKDKEKLTKHTYQLIDEVKQLHSELDTLTFQITRKDIYLKESKIKIKDLLSKIKILEIKLSSTQNKSKEITALRSIKKILENKLESAQKDAFSTQEEIVKKESEIIFLKSKLINIKNELMNTKDKLALKINEIECLGTLRSALQKTKDILDPVIRGGTEKNMQSKEQSFISNSGDTSEKSEI</sequence>
<organism evidence="3 4">
    <name type="scientific">Cetraspora pellucida</name>
    <dbReference type="NCBI Taxonomy" id="1433469"/>
    <lineage>
        <taxon>Eukaryota</taxon>
        <taxon>Fungi</taxon>
        <taxon>Fungi incertae sedis</taxon>
        <taxon>Mucoromycota</taxon>
        <taxon>Glomeromycotina</taxon>
        <taxon>Glomeromycetes</taxon>
        <taxon>Diversisporales</taxon>
        <taxon>Gigasporaceae</taxon>
        <taxon>Cetraspora</taxon>
    </lineage>
</organism>
<evidence type="ECO:0000313" key="4">
    <source>
        <dbReference type="Proteomes" id="UP000789759"/>
    </source>
</evidence>
<keyword evidence="1" id="KW-0175">Coiled coil</keyword>
<dbReference type="Proteomes" id="UP000789759">
    <property type="component" value="Unassembled WGS sequence"/>
</dbReference>
<accession>A0A9N8VLM1</accession>
<reference evidence="3" key="1">
    <citation type="submission" date="2021-06" db="EMBL/GenBank/DDBJ databases">
        <authorList>
            <person name="Kallberg Y."/>
            <person name="Tangrot J."/>
            <person name="Rosling A."/>
        </authorList>
    </citation>
    <scope>NUCLEOTIDE SEQUENCE</scope>
    <source>
        <strain evidence="3">FL966</strain>
    </source>
</reference>
<feature type="compositionally biased region" description="Polar residues" evidence="2">
    <location>
        <begin position="233"/>
        <end position="248"/>
    </location>
</feature>
<feature type="region of interest" description="Disordered" evidence="2">
    <location>
        <begin position="232"/>
        <end position="255"/>
    </location>
</feature>